<name>A0A0G0MPT9_9BACT</name>
<dbReference type="EMBL" id="LBUP01000002">
    <property type="protein sequence ID" value="KKQ66951.1"/>
    <property type="molecule type" value="Genomic_DNA"/>
</dbReference>
<evidence type="ECO:0000313" key="2">
    <source>
        <dbReference type="Proteomes" id="UP000034235"/>
    </source>
</evidence>
<dbReference type="AlphaFoldDB" id="A0A0G0MPT9"/>
<proteinExistence type="predicted"/>
<protein>
    <submittedName>
        <fullName evidence="1">Uncharacterized protein</fullName>
    </submittedName>
</protein>
<comment type="caution">
    <text evidence="1">The sequence shown here is derived from an EMBL/GenBank/DDBJ whole genome shotgun (WGS) entry which is preliminary data.</text>
</comment>
<dbReference type="Proteomes" id="UP000034235">
    <property type="component" value="Unassembled WGS sequence"/>
</dbReference>
<organism evidence="1 2">
    <name type="scientific">Candidatus Daviesbacteria bacterium GW2011_GWA2_38_24</name>
    <dbReference type="NCBI Taxonomy" id="1618422"/>
    <lineage>
        <taxon>Bacteria</taxon>
        <taxon>Candidatus Daviesiibacteriota</taxon>
    </lineage>
</organism>
<sequence length="177" mass="20331">MKMKIDELSDKDVYLARLLSQLLIGLLDSVAGGYSIVINDQLNTTYLRLCDALDKLAESKFERPFESLYAAYEDIDIEWNEGGVKKQMLNFYGWLDSLFVKYGKIRFPIKNSYDKEIVILILNTYALLKSYKQYKSILEANFKDDLQELLKTDPKNNLSTNIGSRAMPSTFALQATQ</sequence>
<accession>A0A0G0MPT9</accession>
<gene>
    <name evidence="1" type="ORF">US86_C0002G0068</name>
</gene>
<reference evidence="1 2" key="1">
    <citation type="journal article" date="2015" name="Nature">
        <title>rRNA introns, odd ribosomes, and small enigmatic genomes across a large radiation of phyla.</title>
        <authorList>
            <person name="Brown C.T."/>
            <person name="Hug L.A."/>
            <person name="Thomas B.C."/>
            <person name="Sharon I."/>
            <person name="Castelle C.J."/>
            <person name="Singh A."/>
            <person name="Wilkins M.J."/>
            <person name="Williams K.H."/>
            <person name="Banfield J.F."/>
        </authorList>
    </citation>
    <scope>NUCLEOTIDE SEQUENCE [LARGE SCALE GENOMIC DNA]</scope>
</reference>
<evidence type="ECO:0000313" key="1">
    <source>
        <dbReference type="EMBL" id="KKQ66951.1"/>
    </source>
</evidence>